<reference evidence="1 2" key="1">
    <citation type="submission" date="2019-07" db="EMBL/GenBank/DDBJ databases">
        <authorList>
            <person name="Huq M.A."/>
        </authorList>
    </citation>
    <scope>NUCLEOTIDE SEQUENCE [LARGE SCALE GENOMIC DNA]</scope>
    <source>
        <strain evidence="1 2">MAH-3</strain>
    </source>
</reference>
<evidence type="ECO:0000313" key="1">
    <source>
        <dbReference type="EMBL" id="TSJ47798.1"/>
    </source>
</evidence>
<protein>
    <submittedName>
        <fullName evidence="1">Thioesterase</fullName>
    </submittedName>
</protein>
<gene>
    <name evidence="1" type="ORF">FO442_01330</name>
</gene>
<dbReference type="OrthoDB" id="760345at2"/>
<keyword evidence="2" id="KW-1185">Reference proteome</keyword>
<dbReference type="EMBL" id="VLPL01000001">
    <property type="protein sequence ID" value="TSJ47798.1"/>
    <property type="molecule type" value="Genomic_DNA"/>
</dbReference>
<dbReference type="CDD" id="cd00586">
    <property type="entry name" value="4HBT"/>
    <property type="match status" value="1"/>
</dbReference>
<organism evidence="1 2">
    <name type="scientific">Fluviicola chungangensis</name>
    <dbReference type="NCBI Taxonomy" id="2597671"/>
    <lineage>
        <taxon>Bacteria</taxon>
        <taxon>Pseudomonadati</taxon>
        <taxon>Bacteroidota</taxon>
        <taxon>Flavobacteriia</taxon>
        <taxon>Flavobacteriales</taxon>
        <taxon>Crocinitomicaceae</taxon>
        <taxon>Fluviicola</taxon>
    </lineage>
</organism>
<dbReference type="AlphaFoldDB" id="A0A556N6N8"/>
<dbReference type="Proteomes" id="UP000316008">
    <property type="component" value="Unassembled WGS sequence"/>
</dbReference>
<comment type="caution">
    <text evidence="1">The sequence shown here is derived from an EMBL/GenBank/DDBJ whole genome shotgun (WGS) entry which is preliminary data.</text>
</comment>
<dbReference type="PANTHER" id="PTHR31793">
    <property type="entry name" value="4-HYDROXYBENZOYL-COA THIOESTERASE FAMILY MEMBER"/>
    <property type="match status" value="1"/>
</dbReference>
<accession>A0A556N6N8</accession>
<dbReference type="PANTHER" id="PTHR31793:SF24">
    <property type="entry name" value="LONG-CHAIN ACYL-COA THIOESTERASE FADM"/>
    <property type="match status" value="1"/>
</dbReference>
<dbReference type="GO" id="GO:0047617">
    <property type="term" value="F:fatty acyl-CoA hydrolase activity"/>
    <property type="evidence" value="ECO:0007669"/>
    <property type="project" value="TreeGrafter"/>
</dbReference>
<evidence type="ECO:0000313" key="2">
    <source>
        <dbReference type="Proteomes" id="UP000316008"/>
    </source>
</evidence>
<dbReference type="InterPro" id="IPR050563">
    <property type="entry name" value="4-hydroxybenzoyl-CoA_TE"/>
</dbReference>
<dbReference type="Pfam" id="PF13279">
    <property type="entry name" value="4HBT_2"/>
    <property type="match status" value="1"/>
</dbReference>
<dbReference type="Gene3D" id="3.10.129.10">
    <property type="entry name" value="Hotdog Thioesterase"/>
    <property type="match status" value="1"/>
</dbReference>
<dbReference type="SUPFAM" id="SSF54637">
    <property type="entry name" value="Thioesterase/thiol ester dehydrase-isomerase"/>
    <property type="match status" value="1"/>
</dbReference>
<proteinExistence type="predicted"/>
<dbReference type="InterPro" id="IPR029069">
    <property type="entry name" value="HotDog_dom_sf"/>
</dbReference>
<dbReference type="RefSeq" id="WP_144331333.1">
    <property type="nucleotide sequence ID" value="NZ_VLPL01000001.1"/>
</dbReference>
<name>A0A556N6N8_9FLAO</name>
<sequence>MDSFSKVISIRWSDLDPNYHVRHSAYYDWGAQQRVEVLNNLGLSLKVMQENHFGPILFREECVFRKEIHMHDEITISLFIKSIAEDGSRWTMQHILTNQRGELCATITIDGAWIDTQKRKLANPTPQMVIETMKKFPQLA</sequence>